<dbReference type="RefSeq" id="WP_354639476.1">
    <property type="nucleotide sequence ID" value="NZ_CP159872.1"/>
</dbReference>
<reference evidence="1" key="1">
    <citation type="submission" date="2024-06" db="EMBL/GenBank/DDBJ databases">
        <title>The genome sequences of Kitasatospora sp. strain HUAS MG31.</title>
        <authorList>
            <person name="Mo P."/>
        </authorList>
    </citation>
    <scope>NUCLEOTIDE SEQUENCE</scope>
    <source>
        <strain evidence="1">HUAS MG31</strain>
    </source>
</reference>
<name>A0AAU8JRZ0_9ACTN</name>
<gene>
    <name evidence="1" type="ORF">ABWK59_09200</name>
</gene>
<proteinExistence type="predicted"/>
<dbReference type="KEGG" id="kcm:ABWK59_09200"/>
<evidence type="ECO:0000313" key="1">
    <source>
        <dbReference type="EMBL" id="XCM79090.1"/>
    </source>
</evidence>
<accession>A0AAU8JRZ0</accession>
<protein>
    <submittedName>
        <fullName evidence="1">Uncharacterized protein</fullName>
    </submittedName>
</protein>
<dbReference type="AlphaFoldDB" id="A0AAU8JRZ0"/>
<sequence length="191" mass="21175">MERAARLEWQEARLDGLLGALGAEVELVEDPRVARFAEREPLYPLYHRVGHKRQAAYRALGGERVDRARVSEHYDLVLAALTADDDPSSPRWLAQSLVAAAGRRRVLESLLRTVELGTPYERGCAAGVWRWAEPPLRHAADGTPTRTSVAERASLAELRTRFEAACRSAAADCPDPWARDRLRRAAADLAG</sequence>
<organism evidence="1">
    <name type="scientific">Kitasatospora camelliae</name>
    <dbReference type="NCBI Taxonomy" id="3156397"/>
    <lineage>
        <taxon>Bacteria</taxon>
        <taxon>Bacillati</taxon>
        <taxon>Actinomycetota</taxon>
        <taxon>Actinomycetes</taxon>
        <taxon>Kitasatosporales</taxon>
        <taxon>Streptomycetaceae</taxon>
        <taxon>Kitasatospora</taxon>
    </lineage>
</organism>
<dbReference type="EMBL" id="CP159872">
    <property type="protein sequence ID" value="XCM79090.1"/>
    <property type="molecule type" value="Genomic_DNA"/>
</dbReference>